<feature type="region of interest" description="Disordered" evidence="1">
    <location>
        <begin position="1"/>
        <end position="73"/>
    </location>
</feature>
<evidence type="ECO:0000256" key="1">
    <source>
        <dbReference type="SAM" id="MobiDB-lite"/>
    </source>
</evidence>
<dbReference type="Proteomes" id="UP000663419">
    <property type="component" value="Chromosome 2"/>
</dbReference>
<feature type="region of interest" description="Disordered" evidence="1">
    <location>
        <begin position="85"/>
        <end position="113"/>
    </location>
</feature>
<dbReference type="VEuPathDB" id="FungiDB:I7I53_08671"/>
<dbReference type="EMBL" id="CP069103">
    <property type="protein sequence ID" value="QSS52903.1"/>
    <property type="molecule type" value="Genomic_DNA"/>
</dbReference>
<evidence type="ECO:0000313" key="2">
    <source>
        <dbReference type="EMBL" id="QSS52903.1"/>
    </source>
</evidence>
<proteinExistence type="predicted"/>
<sequence>MKCRPDGALGVSEPLQTTERNRNATESRQAILSTNSQPPETQTSTSSQNRCELEGSTKNSNEHSLVEPLSNGRLFPSLSSNMLVTRPLPSINSPRVGDTDASERGARKKIQKEKTMDIQLRKHKQNLRENIA</sequence>
<feature type="compositionally biased region" description="Low complexity" evidence="1">
    <location>
        <begin position="33"/>
        <end position="49"/>
    </location>
</feature>
<dbReference type="AlphaFoldDB" id="A0A8A1LJT3"/>
<evidence type="ECO:0000313" key="3">
    <source>
        <dbReference type="Proteomes" id="UP000663419"/>
    </source>
</evidence>
<accession>A0A8A1LJT3</accession>
<reference evidence="2" key="1">
    <citation type="submission" date="2021-01" db="EMBL/GenBank/DDBJ databases">
        <title>Chromosome-level genome assembly of a human fungal pathogen reveals clustering of transcriptionally co-regulated genes.</title>
        <authorList>
            <person name="Voorhies M."/>
            <person name="Cohen S."/>
            <person name="Shea T.P."/>
            <person name="Petrus S."/>
            <person name="Munoz J.F."/>
            <person name="Poplawski S."/>
            <person name="Goldman W.E."/>
            <person name="Michael T."/>
            <person name="Cuomo C.A."/>
            <person name="Sil A."/>
            <person name="Beyhan S."/>
        </authorList>
    </citation>
    <scope>NUCLEOTIDE SEQUENCE</scope>
    <source>
        <strain evidence="2">H88</strain>
    </source>
</reference>
<name>A0A8A1LJT3_AJEC8</name>
<protein>
    <submittedName>
        <fullName evidence="2">Uncharacterized protein</fullName>
    </submittedName>
</protein>
<organism evidence="2 3">
    <name type="scientific">Ajellomyces capsulatus (strain H88)</name>
    <name type="common">Darling's disease fungus</name>
    <name type="synonym">Histoplasma capsulatum</name>
    <dbReference type="NCBI Taxonomy" id="544711"/>
    <lineage>
        <taxon>Eukaryota</taxon>
        <taxon>Fungi</taxon>
        <taxon>Dikarya</taxon>
        <taxon>Ascomycota</taxon>
        <taxon>Pezizomycotina</taxon>
        <taxon>Eurotiomycetes</taxon>
        <taxon>Eurotiomycetidae</taxon>
        <taxon>Onygenales</taxon>
        <taxon>Ajellomycetaceae</taxon>
        <taxon>Histoplasma</taxon>
    </lineage>
</organism>
<gene>
    <name evidence="2" type="ORF">I7I53_08671</name>
</gene>
<feature type="compositionally biased region" description="Basic and acidic residues" evidence="1">
    <location>
        <begin position="51"/>
        <end position="65"/>
    </location>
</feature>